<keyword evidence="3" id="KW-1185">Reference proteome</keyword>
<reference evidence="2" key="1">
    <citation type="submission" date="2024-03" db="EMBL/GenBank/DDBJ databases">
        <title>WGS assembly of Saponaria officinalis var. Norfolk2.</title>
        <authorList>
            <person name="Jenkins J."/>
            <person name="Shu S."/>
            <person name="Grimwood J."/>
            <person name="Barry K."/>
            <person name="Goodstein D."/>
            <person name="Schmutz J."/>
            <person name="Leebens-Mack J."/>
            <person name="Osbourn A."/>
        </authorList>
    </citation>
    <scope>NUCLEOTIDE SEQUENCE [LARGE SCALE GENOMIC DNA]</scope>
    <source>
        <strain evidence="2">JIC</strain>
    </source>
</reference>
<organism evidence="2 3">
    <name type="scientific">Saponaria officinalis</name>
    <name type="common">Common soapwort</name>
    <name type="synonym">Lychnis saponaria</name>
    <dbReference type="NCBI Taxonomy" id="3572"/>
    <lineage>
        <taxon>Eukaryota</taxon>
        <taxon>Viridiplantae</taxon>
        <taxon>Streptophyta</taxon>
        <taxon>Embryophyta</taxon>
        <taxon>Tracheophyta</taxon>
        <taxon>Spermatophyta</taxon>
        <taxon>Magnoliopsida</taxon>
        <taxon>eudicotyledons</taxon>
        <taxon>Gunneridae</taxon>
        <taxon>Pentapetalae</taxon>
        <taxon>Caryophyllales</taxon>
        <taxon>Caryophyllaceae</taxon>
        <taxon>Caryophylleae</taxon>
        <taxon>Saponaria</taxon>
    </lineage>
</organism>
<dbReference type="PRINTS" id="PR00111">
    <property type="entry name" value="ABHYDROLASE"/>
</dbReference>
<evidence type="ECO:0000313" key="2">
    <source>
        <dbReference type="EMBL" id="KAK9750405.1"/>
    </source>
</evidence>
<proteinExistence type="predicted"/>
<comment type="caution">
    <text evidence="2">The sequence shown here is derived from an EMBL/GenBank/DDBJ whole genome shotgun (WGS) entry which is preliminary data.</text>
</comment>
<dbReference type="EMBL" id="JBDFQZ010000002">
    <property type="protein sequence ID" value="KAK9750405.1"/>
    <property type="molecule type" value="Genomic_DNA"/>
</dbReference>
<protein>
    <recommendedName>
        <fullName evidence="1">Serine aminopeptidase S33 domain-containing protein</fullName>
    </recommendedName>
</protein>
<name>A0AAW1MUR6_SAPOF</name>
<dbReference type="InterPro" id="IPR000073">
    <property type="entry name" value="AB_hydrolase_1"/>
</dbReference>
<evidence type="ECO:0000259" key="1">
    <source>
        <dbReference type="Pfam" id="PF12146"/>
    </source>
</evidence>
<gene>
    <name evidence="2" type="ORF">RND81_02G194400</name>
</gene>
<dbReference type="Pfam" id="PF12146">
    <property type="entry name" value="Hydrolase_4"/>
    <property type="match status" value="1"/>
</dbReference>
<dbReference type="InterPro" id="IPR051044">
    <property type="entry name" value="MAG_DAG_Lipase"/>
</dbReference>
<dbReference type="PANTHER" id="PTHR11614">
    <property type="entry name" value="PHOSPHOLIPASE-RELATED"/>
    <property type="match status" value="1"/>
</dbReference>
<sequence length="402" mass="45621">MELSLSTTLLKPISAPFLCNTKPTIKHPKRYKLSSVMIKCQQSTTQNIPPFFKFINNKNRKKGLEDLSDELYQQIASVNLDHAPARRQLRSVFLDFHRNLDHFLFKFASPGIRTEEWYEMNSKGQEIFCKSWLPNEGEKIKGAVCFCHGYGDTCTFLFEGIARRIAGSGYAVYAVDHPGFGLSDGLHGYISRFDDLVDNVIEQFSKIKGRPEVKGLPRFIFGQSMGGAVALKTHLKEPDRWDGMILVAPMCKVSDEVLPPEAVLKVANLMSNVLPEVKFFETKDLAELAFRNLKYRKMAYYNMICYSDRVRLKTAMELLKATREIESNARRVSSPLLVVHGAADMVTDPNVSKFLYEQANSKDKTLKLYEGGYHSILEGEPDDAISKVFDDIIQWLDARCSS</sequence>
<dbReference type="AlphaFoldDB" id="A0AAW1MUR6"/>
<dbReference type="SUPFAM" id="SSF53474">
    <property type="entry name" value="alpha/beta-Hydrolases"/>
    <property type="match status" value="1"/>
</dbReference>
<dbReference type="Gene3D" id="3.40.50.1820">
    <property type="entry name" value="alpha/beta hydrolase"/>
    <property type="match status" value="1"/>
</dbReference>
<dbReference type="FunFam" id="3.40.50.1820:FF:000054">
    <property type="entry name" value="Alpha/beta-Hydrolases superfamily protein"/>
    <property type="match status" value="1"/>
</dbReference>
<accession>A0AAW1MUR6</accession>
<dbReference type="InterPro" id="IPR029058">
    <property type="entry name" value="AB_hydrolase_fold"/>
</dbReference>
<feature type="domain" description="Serine aminopeptidase S33" evidence="1">
    <location>
        <begin position="139"/>
        <end position="381"/>
    </location>
</feature>
<evidence type="ECO:0000313" key="3">
    <source>
        <dbReference type="Proteomes" id="UP001443914"/>
    </source>
</evidence>
<dbReference type="Proteomes" id="UP001443914">
    <property type="component" value="Unassembled WGS sequence"/>
</dbReference>
<dbReference type="InterPro" id="IPR022742">
    <property type="entry name" value="Hydrolase_4"/>
</dbReference>